<dbReference type="AlphaFoldDB" id="A0AAV0AEB0"/>
<feature type="chain" id="PRO_5043773686" evidence="2">
    <location>
        <begin position="22"/>
        <end position="953"/>
    </location>
</feature>
<keyword evidence="2" id="KW-0732">Signal</keyword>
<feature type="compositionally biased region" description="Polar residues" evidence="1">
    <location>
        <begin position="427"/>
        <end position="441"/>
    </location>
</feature>
<reference evidence="3" key="1">
    <citation type="submission" date="2022-06" db="EMBL/GenBank/DDBJ databases">
        <authorList>
            <consortium name="SYNGENTA / RWTH Aachen University"/>
        </authorList>
    </citation>
    <scope>NUCLEOTIDE SEQUENCE</scope>
</reference>
<evidence type="ECO:0000313" key="3">
    <source>
        <dbReference type="EMBL" id="CAH7666226.1"/>
    </source>
</evidence>
<feature type="compositionally biased region" description="Polar residues" evidence="1">
    <location>
        <begin position="726"/>
        <end position="738"/>
    </location>
</feature>
<feature type="compositionally biased region" description="Polar residues" evidence="1">
    <location>
        <begin position="661"/>
        <end position="676"/>
    </location>
</feature>
<keyword evidence="4" id="KW-1185">Reference proteome</keyword>
<feature type="region of interest" description="Disordered" evidence="1">
    <location>
        <begin position="354"/>
        <end position="408"/>
    </location>
</feature>
<protein>
    <submittedName>
        <fullName evidence="3">Expressed protein</fullName>
    </submittedName>
</protein>
<feature type="compositionally biased region" description="Polar residues" evidence="1">
    <location>
        <begin position="832"/>
        <end position="846"/>
    </location>
</feature>
<feature type="compositionally biased region" description="Polar residues" evidence="1">
    <location>
        <begin position="489"/>
        <end position="498"/>
    </location>
</feature>
<accession>A0AAV0AEB0</accession>
<feature type="compositionally biased region" description="Basic and acidic residues" evidence="1">
    <location>
        <begin position="315"/>
        <end position="334"/>
    </location>
</feature>
<feature type="region of interest" description="Disordered" evidence="1">
    <location>
        <begin position="427"/>
        <end position="456"/>
    </location>
</feature>
<organism evidence="3 4">
    <name type="scientific">Phakopsora pachyrhizi</name>
    <name type="common">Asian soybean rust disease fungus</name>
    <dbReference type="NCBI Taxonomy" id="170000"/>
    <lineage>
        <taxon>Eukaryota</taxon>
        <taxon>Fungi</taxon>
        <taxon>Dikarya</taxon>
        <taxon>Basidiomycota</taxon>
        <taxon>Pucciniomycotina</taxon>
        <taxon>Pucciniomycetes</taxon>
        <taxon>Pucciniales</taxon>
        <taxon>Phakopsoraceae</taxon>
        <taxon>Phakopsora</taxon>
    </lineage>
</organism>
<name>A0AAV0AEB0_PHAPC</name>
<gene>
    <name evidence="3" type="ORF">PPACK8108_LOCUS563</name>
</gene>
<feature type="region of interest" description="Disordered" evidence="1">
    <location>
        <begin position="892"/>
        <end position="943"/>
    </location>
</feature>
<feature type="compositionally biased region" description="Polar residues" evidence="1">
    <location>
        <begin position="574"/>
        <end position="597"/>
    </location>
</feature>
<feature type="signal peptide" evidence="2">
    <location>
        <begin position="1"/>
        <end position="21"/>
    </location>
</feature>
<feature type="region of interest" description="Disordered" evidence="1">
    <location>
        <begin position="468"/>
        <end position="506"/>
    </location>
</feature>
<sequence length="953" mass="101058">MQKQALFSLVLIASMMATASAGITSDKKEANYSESADLEQTLPVGPEKVYSSTSSNNRNFGASGFVASHVRMGQLDEFKSIIEDVVTNGGPLQSSLLNAENYGLPVHGSSYLHMKTNDNRIKTVFDSPPPGFVSSNKQVNSGISDSAGPEIVLDKGVCAITLNLDDKVVDHDRMILSWADHMIGEEHSNEGGRMHIYISTPNDPSRGKKIVDAPLNYIAGKDGSPLQLSKDQATFKTSGMNRRAVDLGSYINQKILMELFAVDKDNNPVDIGCALDDFHWESSNDPRVVQSTTAKLNRPSKRHLNILDNTLEQNPKTRDVEKSFNNEGPSREEMSGFPVSVTANGQIRDLEHDSEGAIYSPPKNRLSIPNSNVITSQKSGPESQLHPSTHSLKEEDETMDASKDGNRASSGLLSSFSKYLFAAKSKGQNFPSSTTKSPTSDELSESARDPNIIPTGSSSELAAELEWNALPGAEGHPRFRQPDVKPEEVQSSAQTRLDNSIPILGFPSSGSGADPILLPGLPTIPLGGGGLEPMGGQNQNYRAQSAPKESEMTQPSGFSPIVPVRGSSIKKDQSSVVSSQNIPDQKSSKSQIPSATGFQAPIIEKKVENQRPAEEVNQALGNKQSIPKKTAENLPMAGSLDDKKPNDLNGALPGMSKITLPETTFGNSPKSSSPQLGSLDGLTKSKDEPLSNKPTSGLTSKPVDIPSGINKPATPEFIPVLPELGSNRTPLDTLSGSKKPQVGSPDGVLSGSKDESLYDRPTSGLTSAPLDIHSGINKPATAKSVPVLPELGNNRAPLDTLSALSKPQAGSPEGFFPGSKDGSLFDKPVSGITKSPLETLSESNKPQAELPKEALPGINDKSLFDEPTSGITKATLEILTGTNKLATPETVPAIPELGNNRSPLDALSGLNKPLDGPLDGISGSKDELPSGTPGSGISNAPLDGFFWINQASG</sequence>
<feature type="region of interest" description="Disordered" evidence="1">
    <location>
        <begin position="527"/>
        <end position="866"/>
    </location>
</feature>
<proteinExistence type="predicted"/>
<feature type="compositionally biased region" description="Polar residues" evidence="1">
    <location>
        <begin position="367"/>
        <end position="390"/>
    </location>
</feature>
<evidence type="ECO:0000313" key="4">
    <source>
        <dbReference type="Proteomes" id="UP001153365"/>
    </source>
</evidence>
<evidence type="ECO:0000256" key="2">
    <source>
        <dbReference type="SAM" id="SignalP"/>
    </source>
</evidence>
<evidence type="ECO:0000256" key="1">
    <source>
        <dbReference type="SAM" id="MobiDB-lite"/>
    </source>
</evidence>
<dbReference type="Proteomes" id="UP001153365">
    <property type="component" value="Unassembled WGS sequence"/>
</dbReference>
<dbReference type="EMBL" id="CALTRL010000079">
    <property type="protein sequence ID" value="CAH7666226.1"/>
    <property type="molecule type" value="Genomic_DNA"/>
</dbReference>
<feature type="compositionally biased region" description="Basic and acidic residues" evidence="1">
    <location>
        <begin position="475"/>
        <end position="488"/>
    </location>
</feature>
<feature type="compositionally biased region" description="Basic and acidic residues" evidence="1">
    <location>
        <begin position="603"/>
        <end position="614"/>
    </location>
</feature>
<comment type="caution">
    <text evidence="3">The sequence shown here is derived from an EMBL/GenBank/DDBJ whole genome shotgun (WGS) entry which is preliminary data.</text>
</comment>
<feature type="region of interest" description="Disordered" evidence="1">
    <location>
        <begin position="308"/>
        <end position="338"/>
    </location>
</feature>